<evidence type="ECO:0000313" key="3">
    <source>
        <dbReference type="Proteomes" id="UP000593571"/>
    </source>
</evidence>
<keyword evidence="3" id="KW-1185">Reference proteome</keyword>
<comment type="caution">
    <text evidence="2">The sequence shown here is derived from an EMBL/GenBank/DDBJ whole genome shotgun (WGS) entry which is preliminary data.</text>
</comment>
<keyword evidence="1" id="KW-1133">Transmembrane helix</keyword>
<dbReference type="EMBL" id="JACASE010000008">
    <property type="protein sequence ID" value="KAF6441193.1"/>
    <property type="molecule type" value="Genomic_DNA"/>
</dbReference>
<organism evidence="2 3">
    <name type="scientific">Rousettus aegyptiacus</name>
    <name type="common">Egyptian fruit bat</name>
    <name type="synonym">Pteropus aegyptiacus</name>
    <dbReference type="NCBI Taxonomy" id="9407"/>
    <lineage>
        <taxon>Eukaryota</taxon>
        <taxon>Metazoa</taxon>
        <taxon>Chordata</taxon>
        <taxon>Craniata</taxon>
        <taxon>Vertebrata</taxon>
        <taxon>Euteleostomi</taxon>
        <taxon>Mammalia</taxon>
        <taxon>Eutheria</taxon>
        <taxon>Laurasiatheria</taxon>
        <taxon>Chiroptera</taxon>
        <taxon>Yinpterochiroptera</taxon>
        <taxon>Pteropodoidea</taxon>
        <taxon>Pteropodidae</taxon>
        <taxon>Rousettinae</taxon>
        <taxon>Rousettus</taxon>
    </lineage>
</organism>
<feature type="transmembrane region" description="Helical" evidence="1">
    <location>
        <begin position="170"/>
        <end position="191"/>
    </location>
</feature>
<name>A0A7J8F0L0_ROUAE</name>
<reference evidence="2 3" key="1">
    <citation type="journal article" date="2020" name="Nature">
        <title>Six reference-quality genomes reveal evolution of bat adaptations.</title>
        <authorList>
            <person name="Jebb D."/>
            <person name="Huang Z."/>
            <person name="Pippel M."/>
            <person name="Hughes G.M."/>
            <person name="Lavrichenko K."/>
            <person name="Devanna P."/>
            <person name="Winkler S."/>
            <person name="Jermiin L.S."/>
            <person name="Skirmuntt E.C."/>
            <person name="Katzourakis A."/>
            <person name="Burkitt-Gray L."/>
            <person name="Ray D.A."/>
            <person name="Sullivan K.A.M."/>
            <person name="Roscito J.G."/>
            <person name="Kirilenko B.M."/>
            <person name="Davalos L.M."/>
            <person name="Corthals A.P."/>
            <person name="Power M.L."/>
            <person name="Jones G."/>
            <person name="Ransome R.D."/>
            <person name="Dechmann D.K.N."/>
            <person name="Locatelli A.G."/>
            <person name="Puechmaille S.J."/>
            <person name="Fedrigo O."/>
            <person name="Jarvis E.D."/>
            <person name="Hiller M."/>
            <person name="Vernes S.C."/>
            <person name="Myers E.W."/>
            <person name="Teeling E.C."/>
        </authorList>
    </citation>
    <scope>NUCLEOTIDE SEQUENCE [LARGE SCALE GENOMIC DNA]</scope>
    <source>
        <strain evidence="2">MRouAeg1</strain>
        <tissue evidence="2">Muscle</tissue>
    </source>
</reference>
<feature type="transmembrane region" description="Helical" evidence="1">
    <location>
        <begin position="12"/>
        <end position="42"/>
    </location>
</feature>
<protein>
    <submittedName>
        <fullName evidence="2">Uncharacterized protein</fullName>
    </submittedName>
</protein>
<dbReference type="AlphaFoldDB" id="A0A7J8F0L0"/>
<keyword evidence="1" id="KW-0812">Transmembrane</keyword>
<evidence type="ECO:0000313" key="2">
    <source>
        <dbReference type="EMBL" id="KAF6441193.1"/>
    </source>
</evidence>
<keyword evidence="1" id="KW-0472">Membrane</keyword>
<sequence length="208" mass="23443">MFLYLRPVQRFLFFLTFMLALSFNYLDVVILGKAALSIIVCLPSKQSLLPPYLCELIKISSFNYSLPLFSISSPSQLTSLSLFSARLSTLTPTLSPFWNNKLFPLSFPVREDVFGPTPKIFGMKPYSCHSAFPLGTFPEVFHRPGALGLHTRLGLALSIMLLTIQHSRQAVIVVTGLVSLALSVNLLLFSYHFQKVCLRYKILNFFLL</sequence>
<proteinExistence type="predicted"/>
<accession>A0A7J8F0L0</accession>
<gene>
    <name evidence="2" type="ORF">HJG63_012343</name>
</gene>
<dbReference type="Proteomes" id="UP000593571">
    <property type="component" value="Unassembled WGS sequence"/>
</dbReference>
<evidence type="ECO:0000256" key="1">
    <source>
        <dbReference type="SAM" id="Phobius"/>
    </source>
</evidence>